<dbReference type="SMART" id="SM00521">
    <property type="entry name" value="CBF"/>
    <property type="match status" value="1"/>
</dbReference>
<dbReference type="PANTHER" id="PTHR12632">
    <property type="entry name" value="TRANSCRIPTION FACTOR NF-Y ALPHA-RELATED"/>
    <property type="match status" value="1"/>
</dbReference>
<feature type="region of interest" description="Disordered" evidence="9">
    <location>
        <begin position="196"/>
        <end position="244"/>
    </location>
</feature>
<evidence type="ECO:0000313" key="11">
    <source>
        <dbReference type="Proteomes" id="UP001634393"/>
    </source>
</evidence>
<evidence type="ECO:0000256" key="7">
    <source>
        <dbReference type="ARBA" id="ARBA00025911"/>
    </source>
</evidence>
<dbReference type="Proteomes" id="UP001634393">
    <property type="component" value="Unassembled WGS sequence"/>
</dbReference>
<dbReference type="PRINTS" id="PR00616">
    <property type="entry name" value="CCAATSUBUNTB"/>
</dbReference>
<dbReference type="Pfam" id="PF02045">
    <property type="entry name" value="CBFB_NFYA"/>
    <property type="match status" value="1"/>
</dbReference>
<sequence length="298" mass="34253">MLSDNRLMICPFIIWERININDIAITNYNNPKYWWQILRKNVMPYSGQQEVGSVTSRNLQSQDNGEETLTETETEAAMQSGLDGSNHVHEQLHLDENSRMKLVCHSKCAFTFKILKMLTPHPYSDPQYGGMMSYGGPVYPHLFGYHTSRMPLPLEMEEEPVYVNAKQYHGILRRRQIRAKAELEKKLVKNKKPYLHESRHKHAMKRARGSGGRFLNTKELDPNANNSTKNQSCSSDSAHLSSNRSGTYMDQEMHKEHNNDLSLYYTHSTRKESGNGHLSENNRSLLVNRAPHGPPLSK</sequence>
<gene>
    <name evidence="10" type="ORF">ACJIZ3_016345</name>
</gene>
<keyword evidence="11" id="KW-1185">Reference proteome</keyword>
<feature type="compositionally biased region" description="Basic residues" evidence="9">
    <location>
        <begin position="196"/>
        <end position="208"/>
    </location>
</feature>
<organism evidence="10 11">
    <name type="scientific">Penstemon smallii</name>
    <dbReference type="NCBI Taxonomy" id="265156"/>
    <lineage>
        <taxon>Eukaryota</taxon>
        <taxon>Viridiplantae</taxon>
        <taxon>Streptophyta</taxon>
        <taxon>Embryophyta</taxon>
        <taxon>Tracheophyta</taxon>
        <taxon>Spermatophyta</taxon>
        <taxon>Magnoliopsida</taxon>
        <taxon>eudicotyledons</taxon>
        <taxon>Gunneridae</taxon>
        <taxon>Pentapetalae</taxon>
        <taxon>asterids</taxon>
        <taxon>lamiids</taxon>
        <taxon>Lamiales</taxon>
        <taxon>Plantaginaceae</taxon>
        <taxon>Cheloneae</taxon>
        <taxon>Penstemon</taxon>
    </lineage>
</organism>
<dbReference type="EMBL" id="JBJXBP010000008">
    <property type="protein sequence ID" value="KAL3815077.1"/>
    <property type="molecule type" value="Genomic_DNA"/>
</dbReference>
<feature type="compositionally biased region" description="Polar residues" evidence="9">
    <location>
        <begin position="223"/>
        <end position="244"/>
    </location>
</feature>
<comment type="function">
    <text evidence="8">Component of the sequence-specific heterotrimeric transcription factor (NF-Y) which specifically recognizes a 5'-CCAAT-3' box motif found in the promoters of its target genes.</text>
</comment>
<accession>A0ABD3RSI2</accession>
<evidence type="ECO:0000256" key="8">
    <source>
        <dbReference type="RuleBase" id="RU367155"/>
    </source>
</evidence>
<keyword evidence="4" id="KW-0010">Activator</keyword>
<evidence type="ECO:0000256" key="3">
    <source>
        <dbReference type="ARBA" id="ARBA00023125"/>
    </source>
</evidence>
<protein>
    <recommendedName>
        <fullName evidence="8">Nuclear transcription factor Y subunit</fullName>
    </recommendedName>
</protein>
<keyword evidence="6 8" id="KW-0539">Nucleus</keyword>
<comment type="subcellular location">
    <subcellularLocation>
        <location evidence="1 8">Nucleus</location>
    </subcellularLocation>
</comment>
<reference evidence="10 11" key="1">
    <citation type="submission" date="2024-12" db="EMBL/GenBank/DDBJ databases">
        <title>The unique morphological basis and parallel evolutionary history of personate flowers in Penstemon.</title>
        <authorList>
            <person name="Depatie T.H."/>
            <person name="Wessinger C.A."/>
        </authorList>
    </citation>
    <scope>NUCLEOTIDE SEQUENCE [LARGE SCALE GENOMIC DNA]</scope>
    <source>
        <strain evidence="10">WTNN_2</strain>
        <tissue evidence="10">Leaf</tissue>
    </source>
</reference>
<dbReference type="PROSITE" id="PS00686">
    <property type="entry name" value="NFYA_HAP2_1"/>
    <property type="match status" value="1"/>
</dbReference>
<comment type="similarity">
    <text evidence="8">Belongs to the NFYA/HAP2 subunit family.</text>
</comment>
<dbReference type="AlphaFoldDB" id="A0ABD3RSI2"/>
<keyword evidence="5 8" id="KW-0804">Transcription</keyword>
<evidence type="ECO:0000256" key="1">
    <source>
        <dbReference type="ARBA" id="ARBA00004123"/>
    </source>
</evidence>
<feature type="compositionally biased region" description="Polar residues" evidence="9">
    <location>
        <begin position="276"/>
        <end position="285"/>
    </location>
</feature>
<dbReference type="Gene3D" id="6.10.250.2430">
    <property type="match status" value="1"/>
</dbReference>
<dbReference type="GO" id="GO:0005634">
    <property type="term" value="C:nucleus"/>
    <property type="evidence" value="ECO:0007669"/>
    <property type="project" value="UniProtKB-SubCell"/>
</dbReference>
<comment type="caution">
    <text evidence="10">The sequence shown here is derived from an EMBL/GenBank/DDBJ whole genome shotgun (WGS) entry which is preliminary data.</text>
</comment>
<evidence type="ECO:0000256" key="9">
    <source>
        <dbReference type="SAM" id="MobiDB-lite"/>
    </source>
</evidence>
<evidence type="ECO:0000256" key="2">
    <source>
        <dbReference type="ARBA" id="ARBA00023015"/>
    </source>
</evidence>
<keyword evidence="3 8" id="KW-0238">DNA-binding</keyword>
<proteinExistence type="inferred from homology"/>
<dbReference type="GO" id="GO:0003677">
    <property type="term" value="F:DNA binding"/>
    <property type="evidence" value="ECO:0007669"/>
    <property type="project" value="UniProtKB-KW"/>
</dbReference>
<comment type="subunit">
    <text evidence="7">Heterotrimeric transcription factor composed of three components, NF-YA, NF-YB and NF-YC. NF-YB and NF-YC must interact and dimerize for NF-YA association and DNA binding.</text>
</comment>
<evidence type="ECO:0000256" key="5">
    <source>
        <dbReference type="ARBA" id="ARBA00023163"/>
    </source>
</evidence>
<evidence type="ECO:0000256" key="6">
    <source>
        <dbReference type="ARBA" id="ARBA00023242"/>
    </source>
</evidence>
<dbReference type="PROSITE" id="PS51152">
    <property type="entry name" value="NFYA_HAP2_2"/>
    <property type="match status" value="1"/>
</dbReference>
<dbReference type="GO" id="GO:0003700">
    <property type="term" value="F:DNA-binding transcription factor activity"/>
    <property type="evidence" value="ECO:0007669"/>
    <property type="project" value="UniProtKB-UniRule"/>
</dbReference>
<evidence type="ECO:0000313" key="10">
    <source>
        <dbReference type="EMBL" id="KAL3815077.1"/>
    </source>
</evidence>
<feature type="region of interest" description="Disordered" evidence="9">
    <location>
        <begin position="270"/>
        <end position="298"/>
    </location>
</feature>
<keyword evidence="2 8" id="KW-0805">Transcription regulation</keyword>
<evidence type="ECO:0000256" key="4">
    <source>
        <dbReference type="ARBA" id="ARBA00023159"/>
    </source>
</evidence>
<dbReference type="InterPro" id="IPR001289">
    <property type="entry name" value="NFYA"/>
</dbReference>
<name>A0ABD3RSI2_9LAMI</name>
<dbReference type="InterPro" id="IPR018362">
    <property type="entry name" value="CCAAT-binding_factor_CS"/>
</dbReference>